<evidence type="ECO:0000256" key="2">
    <source>
        <dbReference type="ARBA" id="ARBA00007362"/>
    </source>
</evidence>
<reference evidence="8 9" key="1">
    <citation type="submission" date="2016-10" db="EMBL/GenBank/DDBJ databases">
        <authorList>
            <person name="de Groot N.N."/>
        </authorList>
    </citation>
    <scope>NUCLEOTIDE SEQUENCE [LARGE SCALE GENOMIC DNA]</scope>
    <source>
        <strain evidence="8 9">DSM 22274</strain>
    </source>
</reference>
<dbReference type="Pfam" id="PF00892">
    <property type="entry name" value="EamA"/>
    <property type="match status" value="2"/>
</dbReference>
<accession>A0A1H5MUJ5</accession>
<dbReference type="InterPro" id="IPR050638">
    <property type="entry name" value="AA-Vitamin_Transporters"/>
</dbReference>
<dbReference type="RefSeq" id="WP_074712377.1">
    <property type="nucleotide sequence ID" value="NZ_FNTV01000001.1"/>
</dbReference>
<comment type="subcellular location">
    <subcellularLocation>
        <location evidence="1">Membrane</location>
        <topology evidence="1">Multi-pass membrane protein</topology>
    </subcellularLocation>
</comment>
<dbReference type="InterPro" id="IPR000620">
    <property type="entry name" value="EamA_dom"/>
</dbReference>
<name>A0A1H5MUJ5_9MICC</name>
<feature type="transmembrane region" description="Helical" evidence="6">
    <location>
        <begin position="236"/>
        <end position="256"/>
    </location>
</feature>
<feature type="transmembrane region" description="Helical" evidence="6">
    <location>
        <begin position="139"/>
        <end position="157"/>
    </location>
</feature>
<keyword evidence="5 6" id="KW-0472">Membrane</keyword>
<feature type="transmembrane region" description="Helical" evidence="6">
    <location>
        <begin position="51"/>
        <end position="72"/>
    </location>
</feature>
<dbReference type="GO" id="GO:0016020">
    <property type="term" value="C:membrane"/>
    <property type="evidence" value="ECO:0007669"/>
    <property type="project" value="UniProtKB-SubCell"/>
</dbReference>
<feature type="transmembrane region" description="Helical" evidence="6">
    <location>
        <begin position="198"/>
        <end position="224"/>
    </location>
</feature>
<sequence length="340" mass="35374">MTSSQTPSVLPAADARKVMASPVLMLALVSAAAFALSGSFAKSLFDVGWSPGAAVAARIGGAAAVLLIPVTLTLVRNWAQVKGSIVRIAIYGVVPIALCQLFFFNAVQHLSVGVALLLEYLSPVLLVGWAWASTRLRPRLLTILGAACAMAGLVLVLDLAGNQKVSVEGILWGLAAAVCSAVYFIMSSRTGDNVPPILMAGGGMAVGALMIVGLGVVGVLPMVFTFNSPVFAGVQVHWLVPVLGLVLITTVFAYLVGIISTRGLGSKVASFVALFEVLFAVIWAWILLGELPLLIQLLGGVFIMLGVVMVRLDELRGSSKRGGSYAVDLQKPLAAEAPQP</sequence>
<organism evidence="8 9">
    <name type="scientific">Arthrobacter alpinus</name>
    <dbReference type="NCBI Taxonomy" id="656366"/>
    <lineage>
        <taxon>Bacteria</taxon>
        <taxon>Bacillati</taxon>
        <taxon>Actinomycetota</taxon>
        <taxon>Actinomycetes</taxon>
        <taxon>Micrococcales</taxon>
        <taxon>Micrococcaceae</taxon>
        <taxon>Arthrobacter</taxon>
    </lineage>
</organism>
<feature type="transmembrane region" description="Helical" evidence="6">
    <location>
        <begin position="268"/>
        <end position="287"/>
    </location>
</feature>
<feature type="transmembrane region" description="Helical" evidence="6">
    <location>
        <begin position="293"/>
        <end position="312"/>
    </location>
</feature>
<protein>
    <submittedName>
        <fullName evidence="8">Threonine/homoserine efflux transporter RhtA</fullName>
    </submittedName>
</protein>
<evidence type="ECO:0000259" key="7">
    <source>
        <dbReference type="Pfam" id="PF00892"/>
    </source>
</evidence>
<evidence type="ECO:0000256" key="6">
    <source>
        <dbReference type="SAM" id="Phobius"/>
    </source>
</evidence>
<feature type="transmembrane region" description="Helical" evidence="6">
    <location>
        <begin position="169"/>
        <end position="186"/>
    </location>
</feature>
<evidence type="ECO:0000256" key="1">
    <source>
        <dbReference type="ARBA" id="ARBA00004141"/>
    </source>
</evidence>
<dbReference type="PANTHER" id="PTHR32322">
    <property type="entry name" value="INNER MEMBRANE TRANSPORTER"/>
    <property type="match status" value="1"/>
</dbReference>
<evidence type="ECO:0000313" key="9">
    <source>
        <dbReference type="Proteomes" id="UP000182725"/>
    </source>
</evidence>
<keyword evidence="4 6" id="KW-1133">Transmembrane helix</keyword>
<dbReference type="AlphaFoldDB" id="A0A1H5MUJ5"/>
<evidence type="ECO:0000256" key="3">
    <source>
        <dbReference type="ARBA" id="ARBA00022692"/>
    </source>
</evidence>
<evidence type="ECO:0000313" key="8">
    <source>
        <dbReference type="EMBL" id="SEE93039.1"/>
    </source>
</evidence>
<dbReference type="EMBL" id="FNTV01000001">
    <property type="protein sequence ID" value="SEE93039.1"/>
    <property type="molecule type" value="Genomic_DNA"/>
</dbReference>
<comment type="similarity">
    <text evidence="2">Belongs to the EamA transporter family.</text>
</comment>
<feature type="domain" description="EamA" evidence="7">
    <location>
        <begin position="24"/>
        <end position="157"/>
    </location>
</feature>
<evidence type="ECO:0000256" key="5">
    <source>
        <dbReference type="ARBA" id="ARBA00023136"/>
    </source>
</evidence>
<feature type="domain" description="EamA" evidence="7">
    <location>
        <begin position="169"/>
        <end position="310"/>
    </location>
</feature>
<gene>
    <name evidence="8" type="ORF">SAMN04489740_3153</name>
</gene>
<keyword evidence="3 6" id="KW-0812">Transmembrane</keyword>
<dbReference type="PANTHER" id="PTHR32322:SF2">
    <property type="entry name" value="EAMA DOMAIN-CONTAINING PROTEIN"/>
    <property type="match status" value="1"/>
</dbReference>
<proteinExistence type="inferred from homology"/>
<dbReference type="InterPro" id="IPR037185">
    <property type="entry name" value="EmrE-like"/>
</dbReference>
<feature type="transmembrane region" description="Helical" evidence="6">
    <location>
        <begin position="110"/>
        <end position="132"/>
    </location>
</feature>
<evidence type="ECO:0000256" key="4">
    <source>
        <dbReference type="ARBA" id="ARBA00022989"/>
    </source>
</evidence>
<dbReference type="SUPFAM" id="SSF103481">
    <property type="entry name" value="Multidrug resistance efflux transporter EmrE"/>
    <property type="match status" value="2"/>
</dbReference>
<feature type="transmembrane region" description="Helical" evidence="6">
    <location>
        <begin position="84"/>
        <end position="104"/>
    </location>
</feature>
<dbReference type="Proteomes" id="UP000182725">
    <property type="component" value="Unassembled WGS sequence"/>
</dbReference>